<name>A0A0U5AZT1_9BACL</name>
<dbReference type="EMBL" id="AP017312">
    <property type="protein sequence ID" value="BAU29269.1"/>
    <property type="molecule type" value="Genomic_DNA"/>
</dbReference>
<evidence type="ECO:0000313" key="1">
    <source>
        <dbReference type="EMBL" id="BAU29269.1"/>
    </source>
</evidence>
<organism evidence="1 2">
    <name type="scientific">Aneurinibacillus soli</name>
    <dbReference type="NCBI Taxonomy" id="1500254"/>
    <lineage>
        <taxon>Bacteria</taxon>
        <taxon>Bacillati</taxon>
        <taxon>Bacillota</taxon>
        <taxon>Bacilli</taxon>
        <taxon>Bacillales</taxon>
        <taxon>Paenibacillaceae</taxon>
        <taxon>Aneurinibacillus group</taxon>
        <taxon>Aneurinibacillus</taxon>
    </lineage>
</organism>
<proteinExistence type="predicted"/>
<reference evidence="1 2" key="1">
    <citation type="submission" date="2015-12" db="EMBL/GenBank/DDBJ databases">
        <title>Genome sequence of Aneurinibacillus soli.</title>
        <authorList>
            <person name="Lee J.S."/>
            <person name="Lee K.C."/>
            <person name="Kim K.K."/>
            <person name="Lee B.W."/>
        </authorList>
    </citation>
    <scope>NUCLEOTIDE SEQUENCE [LARGE SCALE GENOMIC DNA]</scope>
    <source>
        <strain evidence="1 2">CB4</strain>
    </source>
</reference>
<dbReference type="RefSeq" id="WP_157738034.1">
    <property type="nucleotide sequence ID" value="NZ_AP017312.1"/>
</dbReference>
<keyword evidence="2" id="KW-1185">Reference proteome</keyword>
<dbReference type="AlphaFoldDB" id="A0A0U5AZT1"/>
<sequence length="53" mass="6264">MTVMVEVKKLKQMEEEIARLQRELHAMQSAPAHGFEPLDSDRFLTEAYNKFLR</sequence>
<dbReference type="Proteomes" id="UP000217696">
    <property type="component" value="Chromosome"/>
</dbReference>
<accession>A0A0U5AZT1</accession>
<protein>
    <submittedName>
        <fullName evidence="1">Uncharacterized protein</fullName>
    </submittedName>
</protein>
<dbReference type="KEGG" id="asoc:CB4_03456"/>
<gene>
    <name evidence="1" type="ORF">CB4_03456</name>
</gene>
<evidence type="ECO:0000313" key="2">
    <source>
        <dbReference type="Proteomes" id="UP000217696"/>
    </source>
</evidence>